<dbReference type="STRING" id="29655.A0A0K9NSN5"/>
<evidence type="ECO:0000313" key="2">
    <source>
        <dbReference type="Proteomes" id="UP000036987"/>
    </source>
</evidence>
<dbReference type="Proteomes" id="UP000036987">
    <property type="component" value="Unassembled WGS sequence"/>
</dbReference>
<comment type="caution">
    <text evidence="1">The sequence shown here is derived from an EMBL/GenBank/DDBJ whole genome shotgun (WGS) entry which is preliminary data.</text>
</comment>
<dbReference type="Gene3D" id="3.30.420.40">
    <property type="match status" value="1"/>
</dbReference>
<sequence length="121" mass="13749">RKERIIGQILNVIGKHCFINVFSLHTCCQRISILNISRGGSDFSSDQTETTDTSNCISYKFREFICGDEAINISSSKPYCLCHPIRRGHLNVSQHYSMHQAGLLVFFEVLLLNALNLRETN</sequence>
<organism evidence="1 2">
    <name type="scientific">Zostera marina</name>
    <name type="common">Eelgrass</name>
    <dbReference type="NCBI Taxonomy" id="29655"/>
    <lineage>
        <taxon>Eukaryota</taxon>
        <taxon>Viridiplantae</taxon>
        <taxon>Streptophyta</taxon>
        <taxon>Embryophyta</taxon>
        <taxon>Tracheophyta</taxon>
        <taxon>Spermatophyta</taxon>
        <taxon>Magnoliopsida</taxon>
        <taxon>Liliopsida</taxon>
        <taxon>Zosteraceae</taxon>
        <taxon>Zostera</taxon>
    </lineage>
</organism>
<proteinExistence type="predicted"/>
<dbReference type="AlphaFoldDB" id="A0A0K9NSN5"/>
<dbReference type="OrthoDB" id="5572108at2759"/>
<gene>
    <name evidence="1" type="ORF">ZOSMA_6518G00010</name>
</gene>
<feature type="non-terminal residue" evidence="1">
    <location>
        <position position="121"/>
    </location>
</feature>
<accession>A0A0K9NSN5</accession>
<name>A0A0K9NSN5_ZOSMR</name>
<protein>
    <submittedName>
        <fullName evidence="1">Uncharacterized protein</fullName>
    </submittedName>
</protein>
<feature type="non-terminal residue" evidence="1">
    <location>
        <position position="1"/>
    </location>
</feature>
<evidence type="ECO:0000313" key="1">
    <source>
        <dbReference type="EMBL" id="KMZ59784.1"/>
    </source>
</evidence>
<reference evidence="2" key="1">
    <citation type="journal article" date="2016" name="Nature">
        <title>The genome of the seagrass Zostera marina reveals angiosperm adaptation to the sea.</title>
        <authorList>
            <person name="Olsen J.L."/>
            <person name="Rouze P."/>
            <person name="Verhelst B."/>
            <person name="Lin Y.-C."/>
            <person name="Bayer T."/>
            <person name="Collen J."/>
            <person name="Dattolo E."/>
            <person name="De Paoli E."/>
            <person name="Dittami S."/>
            <person name="Maumus F."/>
            <person name="Michel G."/>
            <person name="Kersting A."/>
            <person name="Lauritano C."/>
            <person name="Lohaus R."/>
            <person name="Toepel M."/>
            <person name="Tonon T."/>
            <person name="Vanneste K."/>
            <person name="Amirebrahimi M."/>
            <person name="Brakel J."/>
            <person name="Bostroem C."/>
            <person name="Chovatia M."/>
            <person name="Grimwood J."/>
            <person name="Jenkins J.W."/>
            <person name="Jueterbock A."/>
            <person name="Mraz A."/>
            <person name="Stam W.T."/>
            <person name="Tice H."/>
            <person name="Bornberg-Bauer E."/>
            <person name="Green P.J."/>
            <person name="Pearson G.A."/>
            <person name="Procaccini G."/>
            <person name="Duarte C.M."/>
            <person name="Schmutz J."/>
            <person name="Reusch T.B.H."/>
            <person name="Van de Peer Y."/>
        </authorList>
    </citation>
    <scope>NUCLEOTIDE SEQUENCE [LARGE SCALE GENOMIC DNA]</scope>
    <source>
        <strain evidence="2">cv. Finnish</strain>
    </source>
</reference>
<dbReference type="EMBL" id="LFYR01001718">
    <property type="protein sequence ID" value="KMZ59784.1"/>
    <property type="molecule type" value="Genomic_DNA"/>
</dbReference>
<keyword evidence="2" id="KW-1185">Reference proteome</keyword>